<feature type="repeat" description="TPR" evidence="8">
    <location>
        <begin position="296"/>
        <end position="329"/>
    </location>
</feature>
<dbReference type="SUPFAM" id="SSF48452">
    <property type="entry name" value="TPR-like"/>
    <property type="match status" value="1"/>
</dbReference>
<keyword evidence="7 8" id="KW-0802">TPR repeat</keyword>
<dbReference type="KEGG" id="pacp:FAZ97_33610"/>
<comment type="similarity">
    <text evidence="2">Belongs to the glycosyltransferase 41 family. O-GlcNAc transferase subfamily.</text>
</comment>
<feature type="repeat" description="TPR" evidence="8">
    <location>
        <begin position="126"/>
        <end position="159"/>
    </location>
</feature>
<evidence type="ECO:0000256" key="1">
    <source>
        <dbReference type="ARBA" id="ARBA00004922"/>
    </source>
</evidence>
<name>A0A7Z2GDK9_9BURK</name>
<dbReference type="PROSITE" id="PS50293">
    <property type="entry name" value="TPR_REGION"/>
    <property type="match status" value="2"/>
</dbReference>
<protein>
    <recommendedName>
        <fullName evidence="3">protein O-GlcNAc transferase</fullName>
        <ecNumber evidence="3">2.4.1.255</ecNumber>
    </recommendedName>
</protein>
<dbReference type="GO" id="GO:0006396">
    <property type="term" value="P:RNA processing"/>
    <property type="evidence" value="ECO:0007669"/>
    <property type="project" value="InterPro"/>
</dbReference>
<dbReference type="SMART" id="SM00386">
    <property type="entry name" value="HAT"/>
    <property type="match status" value="4"/>
</dbReference>
<evidence type="ECO:0000259" key="9">
    <source>
        <dbReference type="Pfam" id="PF13844"/>
    </source>
</evidence>
<dbReference type="Gene3D" id="3.40.50.2000">
    <property type="entry name" value="Glycogen Phosphorylase B"/>
    <property type="match status" value="1"/>
</dbReference>
<accession>A0A7Z2GDK9</accession>
<feature type="repeat" description="TPR" evidence="8">
    <location>
        <begin position="262"/>
        <end position="295"/>
    </location>
</feature>
<dbReference type="Pfam" id="PF00515">
    <property type="entry name" value="TPR_1"/>
    <property type="match status" value="1"/>
</dbReference>
<comment type="pathway">
    <text evidence="1">Protein modification; protein glycosylation.</text>
</comment>
<proteinExistence type="inferred from homology"/>
<evidence type="ECO:0000313" key="11">
    <source>
        <dbReference type="Proteomes" id="UP000434209"/>
    </source>
</evidence>
<dbReference type="Gene3D" id="1.25.40.10">
    <property type="entry name" value="Tetratricopeptide repeat domain"/>
    <property type="match status" value="4"/>
</dbReference>
<feature type="domain" description="O-GlcNAc transferase C-terminal" evidence="9">
    <location>
        <begin position="555"/>
        <end position="728"/>
    </location>
</feature>
<evidence type="ECO:0000256" key="2">
    <source>
        <dbReference type="ARBA" id="ARBA00005386"/>
    </source>
</evidence>
<dbReference type="AlphaFoldDB" id="A0A7Z2GDK9"/>
<dbReference type="InterPro" id="IPR029489">
    <property type="entry name" value="OGT/SEC/SPY_C"/>
</dbReference>
<dbReference type="InterPro" id="IPR003107">
    <property type="entry name" value="HAT"/>
</dbReference>
<feature type="repeat" description="TPR" evidence="8">
    <location>
        <begin position="228"/>
        <end position="261"/>
    </location>
</feature>
<dbReference type="Pfam" id="PF13181">
    <property type="entry name" value="TPR_8"/>
    <property type="match status" value="1"/>
</dbReference>
<gene>
    <name evidence="10" type="ORF">FAZ97_33610</name>
</gene>
<sequence length="752" mass="81838">MAAFTLMSTSQASHAAASHAQATQAAHATLAAAESAWQRGETETARAMCERLIAANPHDADALNLTGLIENGRDPLAARALIARALAEREDPVFLVNLALTCQRADDRQMAIRALHRAIELRPDFAVALNNLGQLYGEAQDCAEALRYFERALALAPVHAAIHFNYGTMLYKSGAFARAEAVLRRTLELSPSHANAWNNLAQVLLATNRNTEALAMLEHARTLAPDSVDVLTNLGSVLLGAGRIDEAQAALVRALEREPGRVSAWNNLGNLMMQTGRIDEARAAFTRAIELKPDFAAAHLNLGNACSKSGSIDEAIACYRRAMACDPAHTGANSNLLWSLMFAIDDGHALRAEAEQFSARHEAALLAASAGAHHANPPELARRLRIGYVSPDFRNHCQSLFTTPLLRHHDHEAFEIVGYSLSAQTDEVTTRLRGFADVWRDAHEFDDARLAQQIRDDGIDVLVDLTMHMDGARRLLFARRPAPVQVAWLAYPGTTGSPAIGWRLTDPWLDPEGEPRIDAQYTERSLRLPDAFWCYDSLATDVEVNTLPALTAGHMTFGCLNNPCKLTDATLALWSDVFAALPDARLLLMAPPGSARERLNVRFAAHGIDPARVSFVGFQARADYLRTYQQIDIALDTFPANGHTTSLDAFWMGVPVPTRYGRSAVSRAGLCLLANLGLPELAAASDAGYVAAVTALARDVPRLAALRAGLRARMEASPLMNGARFARSMEGAYRQMWQAWCAQKQATSESAR</sequence>
<dbReference type="PANTHER" id="PTHR44835:SF1">
    <property type="entry name" value="PROTEIN O-GLCNAC TRANSFERASE"/>
    <property type="match status" value="1"/>
</dbReference>
<dbReference type="EC" id="2.4.1.255" evidence="3"/>
<dbReference type="EMBL" id="CP046912">
    <property type="protein sequence ID" value="QGZ59877.1"/>
    <property type="molecule type" value="Genomic_DNA"/>
</dbReference>
<keyword evidence="6" id="KW-0677">Repeat</keyword>
<dbReference type="GO" id="GO:0097363">
    <property type="term" value="F:protein O-acetylglucosaminyltransferase activity"/>
    <property type="evidence" value="ECO:0007669"/>
    <property type="project" value="UniProtKB-EC"/>
</dbReference>
<dbReference type="InterPro" id="IPR051939">
    <property type="entry name" value="Glycosyltr_41/O-GlcNAc_trsf"/>
</dbReference>
<feature type="domain" description="O-GlcNAc transferase C-terminal" evidence="9">
    <location>
        <begin position="375"/>
        <end position="536"/>
    </location>
</feature>
<dbReference type="PROSITE" id="PS50005">
    <property type="entry name" value="TPR"/>
    <property type="match status" value="6"/>
</dbReference>
<keyword evidence="4" id="KW-0328">Glycosyltransferase</keyword>
<evidence type="ECO:0000256" key="4">
    <source>
        <dbReference type="ARBA" id="ARBA00022676"/>
    </source>
</evidence>
<feature type="repeat" description="TPR" evidence="8">
    <location>
        <begin position="160"/>
        <end position="193"/>
    </location>
</feature>
<dbReference type="Gene3D" id="3.40.50.11380">
    <property type="match status" value="1"/>
</dbReference>
<dbReference type="Pfam" id="PF13432">
    <property type="entry name" value="TPR_16"/>
    <property type="match status" value="3"/>
</dbReference>
<dbReference type="PANTHER" id="PTHR44835">
    <property type="entry name" value="UDP-N-ACETYLGLUCOSAMINE--PEPTIDE N-ACETYLGLUCOSAMINYLTRANSFERASE SPINDLY-RELATED"/>
    <property type="match status" value="1"/>
</dbReference>
<keyword evidence="5" id="KW-0808">Transferase</keyword>
<dbReference type="UniPathway" id="UPA00378"/>
<evidence type="ECO:0000256" key="7">
    <source>
        <dbReference type="ARBA" id="ARBA00022803"/>
    </source>
</evidence>
<evidence type="ECO:0000256" key="6">
    <source>
        <dbReference type="ARBA" id="ARBA00022737"/>
    </source>
</evidence>
<dbReference type="InterPro" id="IPR019734">
    <property type="entry name" value="TPR_rpt"/>
</dbReference>
<organism evidence="10 11">
    <name type="scientific">Paraburkholderia acidiphila</name>
    <dbReference type="NCBI Taxonomy" id="2571747"/>
    <lineage>
        <taxon>Bacteria</taxon>
        <taxon>Pseudomonadati</taxon>
        <taxon>Pseudomonadota</taxon>
        <taxon>Betaproteobacteria</taxon>
        <taxon>Burkholderiales</taxon>
        <taxon>Burkholderiaceae</taxon>
        <taxon>Paraburkholderia</taxon>
    </lineage>
</organism>
<reference evidence="10 11" key="1">
    <citation type="submission" date="2019-12" db="EMBL/GenBank/DDBJ databases">
        <title>Paraburkholderia acidiphila 7Q-K02 sp. nov and Paraburkholderia acidisoli DHF22 sp. nov., two strains isolated from forest soil.</title>
        <authorList>
            <person name="Gao Z."/>
            <person name="Qiu L."/>
        </authorList>
    </citation>
    <scope>NUCLEOTIDE SEQUENCE [LARGE SCALE GENOMIC DNA]</scope>
    <source>
        <strain evidence="10 11">7Q-K02</strain>
    </source>
</reference>
<dbReference type="InterPro" id="IPR011990">
    <property type="entry name" value="TPR-like_helical_dom_sf"/>
</dbReference>
<keyword evidence="11" id="KW-1185">Reference proteome</keyword>
<evidence type="ECO:0000313" key="10">
    <source>
        <dbReference type="EMBL" id="QGZ59877.1"/>
    </source>
</evidence>
<evidence type="ECO:0000256" key="8">
    <source>
        <dbReference type="PROSITE-ProRule" id="PRU00339"/>
    </source>
</evidence>
<dbReference type="Pfam" id="PF13844">
    <property type="entry name" value="Glyco_transf_41"/>
    <property type="match status" value="2"/>
</dbReference>
<evidence type="ECO:0000256" key="3">
    <source>
        <dbReference type="ARBA" id="ARBA00011970"/>
    </source>
</evidence>
<evidence type="ECO:0000256" key="5">
    <source>
        <dbReference type="ARBA" id="ARBA00022679"/>
    </source>
</evidence>
<dbReference type="Proteomes" id="UP000434209">
    <property type="component" value="Chromosome 4"/>
</dbReference>
<feature type="repeat" description="TPR" evidence="8">
    <location>
        <begin position="194"/>
        <end position="227"/>
    </location>
</feature>
<dbReference type="SMART" id="SM00028">
    <property type="entry name" value="TPR"/>
    <property type="match status" value="8"/>
</dbReference>